<dbReference type="OrthoDB" id="9799122at2"/>
<evidence type="ECO:0000313" key="3">
    <source>
        <dbReference type="Proteomes" id="UP000252893"/>
    </source>
</evidence>
<sequence>MTLQANTLTSPLIIDFYHDAVCGWCYVMSPRLRQVAGELGIQVRHHTFVLQDSREQMVQVFGSMERAKSEILGHWKACAEQDDAQRINIEGMRAQSFEYPNGLASALACQAAHMLGGHTAHWDYFDAVQRAHLTENRNISDAVVLTDIAASLGFDRDAFTTAMTSEDAAQRVQADRMQAMQLGIRSIPTLIVSSADKTTDPIRLQTTPAELLKSRLQDMMQAA</sequence>
<dbReference type="PANTHER" id="PTHR13887">
    <property type="entry name" value="GLUTATHIONE S-TRANSFERASE KAPPA"/>
    <property type="match status" value="1"/>
</dbReference>
<evidence type="ECO:0000259" key="1">
    <source>
        <dbReference type="Pfam" id="PF01323"/>
    </source>
</evidence>
<dbReference type="GO" id="GO:0016491">
    <property type="term" value="F:oxidoreductase activity"/>
    <property type="evidence" value="ECO:0007669"/>
    <property type="project" value="InterPro"/>
</dbReference>
<dbReference type="EMBL" id="QNRH01000002">
    <property type="protein sequence ID" value="RBO97333.1"/>
    <property type="molecule type" value="Genomic_DNA"/>
</dbReference>
<accession>A0A366E4R9</accession>
<protein>
    <submittedName>
        <fullName evidence="2">Putative DsbA family dithiol-disulfide isomerase</fullName>
    </submittedName>
</protein>
<dbReference type="InterPro" id="IPR036249">
    <property type="entry name" value="Thioredoxin-like_sf"/>
</dbReference>
<dbReference type="CDD" id="cd03025">
    <property type="entry name" value="DsbA_FrnE_like"/>
    <property type="match status" value="1"/>
</dbReference>
<keyword evidence="2" id="KW-0413">Isomerase</keyword>
<name>A0A366E4R9_9HYPH</name>
<evidence type="ECO:0000313" key="2">
    <source>
        <dbReference type="EMBL" id="RBO97333.1"/>
    </source>
</evidence>
<dbReference type="SUPFAM" id="SSF52833">
    <property type="entry name" value="Thioredoxin-like"/>
    <property type="match status" value="1"/>
</dbReference>
<organism evidence="2 3">
    <name type="scientific">Pseudochrobactrum asaccharolyticum</name>
    <dbReference type="NCBI Taxonomy" id="354351"/>
    <lineage>
        <taxon>Bacteria</taxon>
        <taxon>Pseudomonadati</taxon>
        <taxon>Pseudomonadota</taxon>
        <taxon>Alphaproteobacteria</taxon>
        <taxon>Hyphomicrobiales</taxon>
        <taxon>Brucellaceae</taxon>
        <taxon>Pseudochrobactrum</taxon>
    </lineage>
</organism>
<comment type="caution">
    <text evidence="2">The sequence shown here is derived from an EMBL/GenBank/DDBJ whole genome shotgun (WGS) entry which is preliminary data.</text>
</comment>
<dbReference type="RefSeq" id="WP_113943359.1">
    <property type="nucleotide sequence ID" value="NZ_JBHEEG010000002.1"/>
</dbReference>
<dbReference type="AlphaFoldDB" id="A0A366E4R9"/>
<dbReference type="InterPro" id="IPR001853">
    <property type="entry name" value="DSBA-like_thioredoxin_dom"/>
</dbReference>
<gene>
    <name evidence="2" type="ORF">DFR47_102115</name>
</gene>
<dbReference type="Pfam" id="PF01323">
    <property type="entry name" value="DSBA"/>
    <property type="match status" value="1"/>
</dbReference>
<feature type="domain" description="DSBA-like thioredoxin" evidence="1">
    <location>
        <begin position="14"/>
        <end position="196"/>
    </location>
</feature>
<keyword evidence="3" id="KW-1185">Reference proteome</keyword>
<dbReference type="GO" id="GO:0016853">
    <property type="term" value="F:isomerase activity"/>
    <property type="evidence" value="ECO:0007669"/>
    <property type="project" value="UniProtKB-KW"/>
</dbReference>
<proteinExistence type="predicted"/>
<reference evidence="2 3" key="1">
    <citation type="submission" date="2018-06" db="EMBL/GenBank/DDBJ databases">
        <title>Genomic Encyclopedia of Type Strains, Phase IV (KMG-IV): sequencing the most valuable type-strain genomes for metagenomic binning, comparative biology and taxonomic classification.</title>
        <authorList>
            <person name="Goeker M."/>
        </authorList>
    </citation>
    <scope>NUCLEOTIDE SEQUENCE [LARGE SCALE GENOMIC DNA]</scope>
    <source>
        <strain evidence="2 3">DSM 25619</strain>
    </source>
</reference>
<dbReference type="Proteomes" id="UP000252893">
    <property type="component" value="Unassembled WGS sequence"/>
</dbReference>
<dbReference type="Gene3D" id="3.40.30.10">
    <property type="entry name" value="Glutaredoxin"/>
    <property type="match status" value="1"/>
</dbReference>